<proteinExistence type="predicted"/>
<evidence type="ECO:0000256" key="1">
    <source>
        <dbReference type="SAM" id="Coils"/>
    </source>
</evidence>
<sequence length="1010" mass="112470">MARNWLPVLALLVVCYAGHAHAFGAGNIGSTSKIEGQNWRHGDIEDTLLTLLTARAMGGKKFSKLDVKRTYFGNWLRDYSQAVDVGTVKYVSAEAIRLLLWILGFMSFGYGTGEFEVTKERLGCYRPEEHIDNPKDYADNLDARDYDPRLRGPIDERRELSIDERTGLKNYIASEDLGITTSSGMVRQLLTRCIELGRQYKYSNDKKDFYEALRLLGTACHCMEDYSAHSNYTELALIEMGERNIFPHVGRDTQINLRGARGPVYPIITGTFGGTDFLHSVMGEFTDKATQFELDELENTMQQAQNADTSVLKELLDKLPPGLFGDADQKGKADQLQANAQAAQLQNMHISPKEPEEFTQQMEEITKQIYPMFEFHDSIVMGISEAVEKIPVLPEIIEEVQNQVSIFVFSLMAPFVVPIVNQIKQELKQGSSEIIESSKAQQLNVFQDDRCSDPTHSMLSKDHFSNILNEPAGKVASAVLSWVVPQVVACWDDDDIDIRRTNDRIVNGVFHHPALRDYGEDGASDGRQAMFQVVERWWHEQSEREKDDLREKLSREGVEQGRNHKEGVHDGGHGCGKPLGLPNMKTSQSSGAIGGVLGALGNAAQSSQSGFQGRQSNAQANEFGDAVGDAVGGGALGSVVGGLAGAVGAGLLGGAFGKDKKAEKNTYESGGYNNDNSYTSRVTETAHRPASGYGGGRQEERYGQASMEQTQYQSGGYEEKYQRYEQDGRQGNTGYGFEQRTEVRPSRDGGYEERSERRYEQPGGGYQQEIQHKRVTSDGRSYQHQETRYGNKKDDSEDDDDDSNDDDDYEKKQKKQRKKEEKRRKKEQKEREEQGGYGGGRNRSGSRERNRSGSRKRDSNEYKRRSGQQQHGGGYQREEDSQQSSSSYSRQEYSSESRYESQSSYGGGNEYGRQQQQQQSYGGDSYGGGGYNQREEQQSGGYGGGGYSQREEQQGGYGGGFEGGRRDDNEYGGGRRDDNEYGGGNSGYGGGNSSYGGGNSGYGEEERRRW</sequence>
<feature type="compositionally biased region" description="Basic and acidic residues" evidence="2">
    <location>
        <begin position="845"/>
        <end position="864"/>
    </location>
</feature>
<dbReference type="InterPro" id="IPR052577">
    <property type="entry name" value="VWA7"/>
</dbReference>
<keyword evidence="3" id="KW-0732">Signal</keyword>
<evidence type="ECO:0000256" key="2">
    <source>
        <dbReference type="SAM" id="MobiDB-lite"/>
    </source>
</evidence>
<feature type="compositionally biased region" description="Gly residues" evidence="2">
    <location>
        <begin position="981"/>
        <end position="1001"/>
    </location>
</feature>
<keyword evidence="5" id="KW-1185">Reference proteome</keyword>
<feature type="compositionally biased region" description="Acidic residues" evidence="2">
    <location>
        <begin position="796"/>
        <end position="808"/>
    </location>
</feature>
<evidence type="ECO:0000313" key="5">
    <source>
        <dbReference type="Proteomes" id="UP001056384"/>
    </source>
</evidence>
<accession>A0A9Q9AXG5</accession>
<feature type="coiled-coil region" evidence="1">
    <location>
        <begin position="287"/>
        <end position="314"/>
    </location>
</feature>
<feature type="compositionally biased region" description="Low complexity" evidence="2">
    <location>
        <begin position="911"/>
        <end position="923"/>
    </location>
</feature>
<dbReference type="PANTHER" id="PTHR14905">
    <property type="entry name" value="NG37"/>
    <property type="match status" value="1"/>
</dbReference>
<feature type="signal peptide" evidence="3">
    <location>
        <begin position="1"/>
        <end position="22"/>
    </location>
</feature>
<dbReference type="PANTHER" id="PTHR14905:SF11">
    <property type="entry name" value="TINC (EUROFUNG)"/>
    <property type="match status" value="1"/>
</dbReference>
<dbReference type="InterPro" id="IPR010816">
    <property type="entry name" value="Het-C"/>
</dbReference>
<evidence type="ECO:0000313" key="4">
    <source>
        <dbReference type="EMBL" id="USW53601.1"/>
    </source>
</evidence>
<name>A0A9Q9AXG5_9PEZI</name>
<keyword evidence="1" id="KW-0175">Coiled coil</keyword>
<feature type="chain" id="PRO_5040343392" evidence="3">
    <location>
        <begin position="23"/>
        <end position="1010"/>
    </location>
</feature>
<feature type="compositionally biased region" description="Basic and acidic residues" evidence="2">
    <location>
        <begin position="739"/>
        <end position="760"/>
    </location>
</feature>
<feature type="compositionally biased region" description="Basic and acidic residues" evidence="2">
    <location>
        <begin position="717"/>
        <end position="728"/>
    </location>
</feature>
<feature type="region of interest" description="Disordered" evidence="2">
    <location>
        <begin position="664"/>
        <end position="1010"/>
    </location>
</feature>
<gene>
    <name evidence="4" type="ORF">Slin15195_G069200</name>
</gene>
<feature type="compositionally biased region" description="Low complexity" evidence="2">
    <location>
        <begin position="882"/>
        <end position="892"/>
    </location>
</feature>
<reference evidence="4" key="1">
    <citation type="submission" date="2022-06" db="EMBL/GenBank/DDBJ databases">
        <title>Complete genome sequences of two strains of the flax pathogen Septoria linicola.</title>
        <authorList>
            <person name="Lapalu N."/>
            <person name="Simon A."/>
            <person name="Demenou B."/>
            <person name="Paumier D."/>
            <person name="Guillot M.-P."/>
            <person name="Gout L."/>
            <person name="Valade R."/>
        </authorList>
    </citation>
    <scope>NUCLEOTIDE SEQUENCE</scope>
    <source>
        <strain evidence="4">SE15195</strain>
    </source>
</reference>
<feature type="compositionally biased region" description="Polar residues" evidence="2">
    <location>
        <begin position="667"/>
        <end position="683"/>
    </location>
</feature>
<feature type="compositionally biased region" description="Basic and acidic residues" evidence="2">
    <location>
        <begin position="770"/>
        <end position="795"/>
    </location>
</feature>
<dbReference type="AlphaFoldDB" id="A0A9Q9AXG5"/>
<dbReference type="Proteomes" id="UP001056384">
    <property type="component" value="Chromosome 5"/>
</dbReference>
<feature type="compositionally biased region" description="Basic and acidic residues" evidence="2">
    <location>
        <begin position="963"/>
        <end position="979"/>
    </location>
</feature>
<protein>
    <submittedName>
        <fullName evidence="4">Heterokaryon incompatibility Het-C</fullName>
    </submittedName>
</protein>
<feature type="compositionally biased region" description="Basic residues" evidence="2">
    <location>
        <begin position="812"/>
        <end position="826"/>
    </location>
</feature>
<organism evidence="4 5">
    <name type="scientific">Septoria linicola</name>
    <dbReference type="NCBI Taxonomy" id="215465"/>
    <lineage>
        <taxon>Eukaryota</taxon>
        <taxon>Fungi</taxon>
        <taxon>Dikarya</taxon>
        <taxon>Ascomycota</taxon>
        <taxon>Pezizomycotina</taxon>
        <taxon>Dothideomycetes</taxon>
        <taxon>Dothideomycetidae</taxon>
        <taxon>Mycosphaerellales</taxon>
        <taxon>Mycosphaerellaceae</taxon>
        <taxon>Septoria</taxon>
    </lineage>
</organism>
<dbReference type="Pfam" id="PF07217">
    <property type="entry name" value="Het-C"/>
    <property type="match status" value="1"/>
</dbReference>
<dbReference type="EMBL" id="CP099422">
    <property type="protein sequence ID" value="USW53601.1"/>
    <property type="molecule type" value="Genomic_DNA"/>
</dbReference>
<evidence type="ECO:0000256" key="3">
    <source>
        <dbReference type="SAM" id="SignalP"/>
    </source>
</evidence>